<accession>A0ABX5R9R7</accession>
<evidence type="ECO:0000313" key="2">
    <source>
        <dbReference type="Proteomes" id="UP000288953"/>
    </source>
</evidence>
<organism evidence="1 2">
    <name type="scientific">Candidatus Pseudomonas adelgestsugas</name>
    <dbReference type="NCBI Taxonomy" id="1302376"/>
    <lineage>
        <taxon>Bacteria</taxon>
        <taxon>Pseudomonadati</taxon>
        <taxon>Pseudomonadota</taxon>
        <taxon>Gammaproteobacteria</taxon>
        <taxon>Pseudomonadales</taxon>
        <taxon>Pseudomonadaceae</taxon>
        <taxon>Pseudomonas</taxon>
    </lineage>
</organism>
<keyword evidence="2" id="KW-1185">Reference proteome</keyword>
<dbReference type="EMBL" id="CP026512">
    <property type="protein sequence ID" value="QAX82094.1"/>
    <property type="molecule type" value="Genomic_DNA"/>
</dbReference>
<proteinExistence type="predicted"/>
<reference evidence="1 2" key="1">
    <citation type="journal article" date="2018" name="Genome Biol. Evol.">
        <title>Partnering With a Pest: Genomes of Hemlock Woolly Adelgid Symbionts Reveal Atypical Nutritional Provisioning Patterns in Dual-Obligate Bacteria.</title>
        <authorList>
            <person name="Weglarz K.M."/>
            <person name="Havill N.P."/>
            <person name="Burke G.R."/>
            <person name="von Dohlen C.D."/>
        </authorList>
    </citation>
    <scope>NUCLEOTIDE SEQUENCE [LARGE SCALE GENOMIC DNA]</scope>
    <source>
        <strain evidence="1 2">HWA_ENA</strain>
    </source>
</reference>
<evidence type="ECO:0000313" key="1">
    <source>
        <dbReference type="EMBL" id="QAX82094.1"/>
    </source>
</evidence>
<sequence length="32" mass="3654">MLNSKSIYLSSKIIDRGMLYNLLVKIITLEAI</sequence>
<protein>
    <submittedName>
        <fullName evidence="1">Uncharacterized protein</fullName>
    </submittedName>
</protein>
<gene>
    <name evidence="1" type="ORF">C3B55_00776</name>
</gene>
<dbReference type="Proteomes" id="UP000288953">
    <property type="component" value="Chromosome"/>
</dbReference>
<name>A0ABX5R9R7_9PSED</name>